<dbReference type="SMART" id="SM00490">
    <property type="entry name" value="HELICc"/>
    <property type="match status" value="1"/>
</dbReference>
<dbReference type="AlphaFoldDB" id="A0A417Z2T5"/>
<feature type="domain" description="Helicase ATP-binding" evidence="3">
    <location>
        <begin position="68"/>
        <end position="257"/>
    </location>
</feature>
<evidence type="ECO:0000313" key="6">
    <source>
        <dbReference type="Proteomes" id="UP000285376"/>
    </source>
</evidence>
<dbReference type="PANTHER" id="PTHR47957:SF3">
    <property type="entry name" value="ATP-DEPENDENT HELICASE HRQ1"/>
    <property type="match status" value="1"/>
</dbReference>
<dbReference type="Proteomes" id="UP000285376">
    <property type="component" value="Unassembled WGS sequence"/>
</dbReference>
<dbReference type="Pfam" id="PF00270">
    <property type="entry name" value="DEAD"/>
    <property type="match status" value="1"/>
</dbReference>
<organism evidence="5 6">
    <name type="scientific">Dermacoccus abyssi</name>
    <dbReference type="NCBI Taxonomy" id="322596"/>
    <lineage>
        <taxon>Bacteria</taxon>
        <taxon>Bacillati</taxon>
        <taxon>Actinomycetota</taxon>
        <taxon>Actinomycetes</taxon>
        <taxon>Micrococcales</taxon>
        <taxon>Dermacoccaceae</taxon>
        <taxon>Dermacoccus</taxon>
    </lineage>
</organism>
<dbReference type="InterPro" id="IPR011545">
    <property type="entry name" value="DEAD/DEAH_box_helicase_dom"/>
</dbReference>
<dbReference type="SUPFAM" id="SSF52540">
    <property type="entry name" value="P-loop containing nucleoside triphosphate hydrolases"/>
    <property type="match status" value="1"/>
</dbReference>
<sequence length="805" mass="85824">MTYDARRSPDQMLDILAGQGTGKLRHVRRRPAREAVTAPWPDSVPALVRSTFEGTGIHELWSHQSEAIARVMAGEHVVVATGTASGKSLAYQVPMLSAATGALDPVSASMFASLRGATSLYLSPTKALAADQRTRLEALAVPGARLATLDGDTPPDERRWIRDHANVILTNPDLLHHSMLPAHERWSMFWRSLRLVVIDECHIYRGVFGAHTAGVLRRLRRIAARYGAEPTFVLASATAADPARHARALTGLDITAVTDDGSPRPALTFGLWEPGPPPGARAEHEVSAALDGARGSDDPADSSADVTDDLGRRSAVAETGDLFGALVGSGVQTLAFARSRVGVEVVADMARQRLWNEGLDESVVAAYRGGYLPEERRALERGLRTGTLRGIAATSALELGIDVSGLDAVLLAGWPGTVASLHQQAGRAGRSGRDALALFVAADDPLDTYLVHHPDVFFGRPVEATVMDPTNPYVLAPQLACAAAELPLTEDDEALFGPGMWPLVDSLVERAVLRRRPTGWYWARDDRPGDHVSLRGEGGDDVRIVESRTGRVLGTVDGERAHSSVFKGAVYVHQGVSYVSTELDLEDGSAHVVRGNPGWSTAARSVSAFDIIGSSASRAWGAATLHYGDVRVTTRVTSFLRRLPSGEVIGEHPLDLPERTLVTKGVWWTLPEDELADAGITPDVAPGALHAAEHCSIGLISLVAQGDRWDIGGVSTALHPDTDMPTVVVYDALPGGSGFAERAYARATEWLTATKEAIETCACESGCPACIQSPKCGNGNSPLDKHGAIALLDLLLRDAYDDPAN</sequence>
<dbReference type="Pfam" id="PF09369">
    <property type="entry name" value="MZB"/>
    <property type="match status" value="1"/>
</dbReference>
<dbReference type="InterPro" id="IPR018973">
    <property type="entry name" value="MZB"/>
</dbReference>
<dbReference type="GO" id="GO:0043138">
    <property type="term" value="F:3'-5' DNA helicase activity"/>
    <property type="evidence" value="ECO:0007669"/>
    <property type="project" value="TreeGrafter"/>
</dbReference>
<accession>A0A417Z2T5</accession>
<dbReference type="GO" id="GO:0003676">
    <property type="term" value="F:nucleic acid binding"/>
    <property type="evidence" value="ECO:0007669"/>
    <property type="project" value="InterPro"/>
</dbReference>
<gene>
    <name evidence="5" type="ORF">D1832_12675</name>
</gene>
<evidence type="ECO:0000259" key="3">
    <source>
        <dbReference type="PROSITE" id="PS51192"/>
    </source>
</evidence>
<dbReference type="InterPro" id="IPR055227">
    <property type="entry name" value="HRQ1_WHD"/>
</dbReference>
<proteinExistence type="predicted"/>
<dbReference type="InterPro" id="IPR001650">
    <property type="entry name" value="Helicase_C-like"/>
</dbReference>
<dbReference type="GO" id="GO:0005524">
    <property type="term" value="F:ATP binding"/>
    <property type="evidence" value="ECO:0007669"/>
    <property type="project" value="UniProtKB-KW"/>
</dbReference>
<comment type="caution">
    <text evidence="5">The sequence shown here is derived from an EMBL/GenBank/DDBJ whole genome shotgun (WGS) entry which is preliminary data.</text>
</comment>
<feature type="domain" description="Helicase C-terminal" evidence="4">
    <location>
        <begin position="318"/>
        <end position="473"/>
    </location>
</feature>
<dbReference type="RefSeq" id="WP_118914502.1">
    <property type="nucleotide sequence ID" value="NZ_CBCRVH010000017.1"/>
</dbReference>
<dbReference type="EMBL" id="QWLM01000017">
    <property type="protein sequence ID" value="RHW44406.1"/>
    <property type="molecule type" value="Genomic_DNA"/>
</dbReference>
<dbReference type="InterPro" id="IPR022307">
    <property type="entry name" value="Helicase_put_actinobac"/>
</dbReference>
<dbReference type="CDD" id="cd17923">
    <property type="entry name" value="DEXHc_Hrq1-like"/>
    <property type="match status" value="1"/>
</dbReference>
<evidence type="ECO:0000259" key="4">
    <source>
        <dbReference type="PROSITE" id="PS51194"/>
    </source>
</evidence>
<keyword evidence="2" id="KW-0067">ATP-binding</keyword>
<dbReference type="Gene3D" id="3.40.50.300">
    <property type="entry name" value="P-loop containing nucleotide triphosphate hydrolases"/>
    <property type="match status" value="2"/>
</dbReference>
<dbReference type="InterPro" id="IPR027417">
    <property type="entry name" value="P-loop_NTPase"/>
</dbReference>
<evidence type="ECO:0000256" key="1">
    <source>
        <dbReference type="ARBA" id="ARBA00022741"/>
    </source>
</evidence>
<dbReference type="Pfam" id="PF22982">
    <property type="entry name" value="WHD_HRQ1"/>
    <property type="match status" value="1"/>
</dbReference>
<dbReference type="NCBIfam" id="TIGR03817">
    <property type="entry name" value="DECH_helic"/>
    <property type="match status" value="1"/>
</dbReference>
<reference evidence="5 6" key="1">
    <citation type="submission" date="2018-08" db="EMBL/GenBank/DDBJ databases">
        <title>Whole genome sequence analysis of Dermacoccus abyssi bacteria isolated from Deep Mariana trench Micromonospora spp reveals genes involved in the environmental adaptation and production of secondary metabolites.</title>
        <authorList>
            <person name="Abdel-Mageed W.M."/>
            <person name="Lehri B."/>
            <person name="Nouioui I."/>
            <person name="Goodfellow I."/>
            <person name="Jaspars M."/>
            <person name="Karlyshev A."/>
        </authorList>
    </citation>
    <scope>NUCLEOTIDE SEQUENCE [LARGE SCALE GENOMIC DNA]</scope>
    <source>
        <strain evidence="5 6">MT1.1</strain>
    </source>
</reference>
<dbReference type="GO" id="GO:0006289">
    <property type="term" value="P:nucleotide-excision repair"/>
    <property type="evidence" value="ECO:0007669"/>
    <property type="project" value="TreeGrafter"/>
</dbReference>
<keyword evidence="1" id="KW-0547">Nucleotide-binding</keyword>
<dbReference type="PROSITE" id="PS51192">
    <property type="entry name" value="HELICASE_ATP_BIND_1"/>
    <property type="match status" value="1"/>
</dbReference>
<dbReference type="SMART" id="SM00487">
    <property type="entry name" value="DEXDc"/>
    <property type="match status" value="1"/>
</dbReference>
<dbReference type="GO" id="GO:0036297">
    <property type="term" value="P:interstrand cross-link repair"/>
    <property type="evidence" value="ECO:0007669"/>
    <property type="project" value="TreeGrafter"/>
</dbReference>
<protein>
    <submittedName>
        <fullName evidence="5">DUF1998 domain-containing protein</fullName>
    </submittedName>
</protein>
<dbReference type="PROSITE" id="PS51194">
    <property type="entry name" value="HELICASE_CTER"/>
    <property type="match status" value="1"/>
</dbReference>
<dbReference type="CDD" id="cd18797">
    <property type="entry name" value="SF2_C_Hrq"/>
    <property type="match status" value="1"/>
</dbReference>
<evidence type="ECO:0000313" key="5">
    <source>
        <dbReference type="EMBL" id="RHW44406.1"/>
    </source>
</evidence>
<name>A0A417Z2T5_9MICO</name>
<dbReference type="InterPro" id="IPR014001">
    <property type="entry name" value="Helicase_ATP-bd"/>
</dbReference>
<dbReference type="Pfam" id="PF00271">
    <property type="entry name" value="Helicase_C"/>
    <property type="match status" value="1"/>
</dbReference>
<dbReference type="PANTHER" id="PTHR47957">
    <property type="entry name" value="ATP-DEPENDENT HELICASE HRQ1"/>
    <property type="match status" value="1"/>
</dbReference>
<evidence type="ECO:0000256" key="2">
    <source>
        <dbReference type="ARBA" id="ARBA00022840"/>
    </source>
</evidence>